<proteinExistence type="predicted"/>
<dbReference type="AlphaFoldDB" id="A0A4Q1SIY4"/>
<dbReference type="PANTHER" id="PTHR43312">
    <property type="entry name" value="D-THREO-ALDOSE 1-DEHYDROGENASE"/>
    <property type="match status" value="1"/>
</dbReference>
<dbReference type="PANTHER" id="PTHR43312:SF1">
    <property type="entry name" value="NADP-DEPENDENT OXIDOREDUCTASE DOMAIN-CONTAINING PROTEIN"/>
    <property type="match status" value="1"/>
</dbReference>
<feature type="chain" id="PRO_5020820871" evidence="1">
    <location>
        <begin position="37"/>
        <end position="369"/>
    </location>
</feature>
<evidence type="ECO:0000313" key="4">
    <source>
        <dbReference type="Proteomes" id="UP000290253"/>
    </source>
</evidence>
<dbReference type="InterPro" id="IPR036812">
    <property type="entry name" value="NAD(P)_OxRdtase_dom_sf"/>
</dbReference>
<organism evidence="3 4">
    <name type="scientific">Silvibacterium dinghuense</name>
    <dbReference type="NCBI Taxonomy" id="1560006"/>
    <lineage>
        <taxon>Bacteria</taxon>
        <taxon>Pseudomonadati</taxon>
        <taxon>Acidobacteriota</taxon>
        <taxon>Terriglobia</taxon>
        <taxon>Terriglobales</taxon>
        <taxon>Acidobacteriaceae</taxon>
        <taxon>Silvibacterium</taxon>
    </lineage>
</organism>
<keyword evidence="1" id="KW-0732">Signal</keyword>
<dbReference type="CDD" id="cd19100">
    <property type="entry name" value="AKR_unchar"/>
    <property type="match status" value="1"/>
</dbReference>
<dbReference type="EMBL" id="SDMK01000001">
    <property type="protein sequence ID" value="RXS97210.1"/>
    <property type="molecule type" value="Genomic_DNA"/>
</dbReference>
<dbReference type="RefSeq" id="WP_129206990.1">
    <property type="nucleotide sequence ID" value="NZ_BMGU01000001.1"/>
</dbReference>
<protein>
    <submittedName>
        <fullName evidence="3">Aldo/keto reductase</fullName>
    </submittedName>
</protein>
<gene>
    <name evidence="3" type="ORF">ESZ00_04655</name>
</gene>
<dbReference type="InterPro" id="IPR023210">
    <property type="entry name" value="NADP_OxRdtase_dom"/>
</dbReference>
<accession>A0A4Q1SIY4</accession>
<dbReference type="InterPro" id="IPR006311">
    <property type="entry name" value="TAT_signal"/>
</dbReference>
<keyword evidence="4" id="KW-1185">Reference proteome</keyword>
<evidence type="ECO:0000313" key="3">
    <source>
        <dbReference type="EMBL" id="RXS97210.1"/>
    </source>
</evidence>
<dbReference type="Proteomes" id="UP000290253">
    <property type="component" value="Unassembled WGS sequence"/>
</dbReference>
<dbReference type="SUPFAM" id="SSF51430">
    <property type="entry name" value="NAD(P)-linked oxidoreductase"/>
    <property type="match status" value="1"/>
</dbReference>
<feature type="domain" description="NADP-dependent oxidoreductase" evidence="2">
    <location>
        <begin position="81"/>
        <end position="352"/>
    </location>
</feature>
<evidence type="ECO:0000259" key="2">
    <source>
        <dbReference type="Pfam" id="PF00248"/>
    </source>
</evidence>
<evidence type="ECO:0000256" key="1">
    <source>
        <dbReference type="SAM" id="SignalP"/>
    </source>
</evidence>
<name>A0A4Q1SIY4_9BACT</name>
<reference evidence="3 4" key="1">
    <citation type="journal article" date="2016" name="Int. J. Syst. Evol. Microbiol.">
        <title>Acidipila dinghuensis sp. nov., an acidobacterium isolated from forest soil.</title>
        <authorList>
            <person name="Jiang Y.W."/>
            <person name="Wang J."/>
            <person name="Chen M.H."/>
            <person name="Lv Y.Y."/>
            <person name="Qiu L.H."/>
        </authorList>
    </citation>
    <scope>NUCLEOTIDE SEQUENCE [LARGE SCALE GENOMIC DNA]</scope>
    <source>
        <strain evidence="3 4">DHOF10</strain>
    </source>
</reference>
<feature type="signal peptide" evidence="1">
    <location>
        <begin position="1"/>
        <end position="36"/>
    </location>
</feature>
<sequence length="369" mass="40310">MKPGEPLPDAARSNRRTFLKTGASIAAGLSASAALADTFPADTLSADTRPIDAATPVADEPVQGLMPTRNLGKTGARVAIFGLGGQGALEKPNNMDIALPIIQRALELGVNYFDTSAIYGGPERWSEQYLGKGLQGSRSKVFLATKTKERTRDAALRNIELSLKLLDTDHVDCWQLHDVGIQEDVDQIFARDGALQALIEAREQKIVRNLGVTGRFRPEALMECIRRFPFDTVLFGVNAADKYHYPFAKDLLPLAVEKQMGVIGMKVMARGRILSSWTPPPVEVQKRSWEGTGAIATTPGTLTKRETFFYNLSLPLSTAIIGCDSVAHVEECAELARAFTPLSPAQMTELEAKVEPVAKQSLFFRLMPR</sequence>
<dbReference type="OrthoDB" id="9773828at2"/>
<dbReference type="Gene3D" id="3.20.20.100">
    <property type="entry name" value="NADP-dependent oxidoreductase domain"/>
    <property type="match status" value="1"/>
</dbReference>
<comment type="caution">
    <text evidence="3">The sequence shown here is derived from an EMBL/GenBank/DDBJ whole genome shotgun (WGS) entry which is preliminary data.</text>
</comment>
<dbReference type="PROSITE" id="PS51318">
    <property type="entry name" value="TAT"/>
    <property type="match status" value="1"/>
</dbReference>
<dbReference type="InterPro" id="IPR053135">
    <property type="entry name" value="AKR2_Oxidoreductase"/>
</dbReference>
<dbReference type="Pfam" id="PF00248">
    <property type="entry name" value="Aldo_ket_red"/>
    <property type="match status" value="1"/>
</dbReference>